<comment type="caution">
    <text evidence="2">The sequence shown here is derived from an EMBL/GenBank/DDBJ whole genome shotgun (WGS) entry which is preliminary data.</text>
</comment>
<evidence type="ECO:0000256" key="1">
    <source>
        <dbReference type="SAM" id="MobiDB-lite"/>
    </source>
</evidence>
<dbReference type="AlphaFoldDB" id="A0A9P5Q0Y2"/>
<organism evidence="2 3">
    <name type="scientific">Rhodocollybia butyracea</name>
    <dbReference type="NCBI Taxonomy" id="206335"/>
    <lineage>
        <taxon>Eukaryota</taxon>
        <taxon>Fungi</taxon>
        <taxon>Dikarya</taxon>
        <taxon>Basidiomycota</taxon>
        <taxon>Agaricomycotina</taxon>
        <taxon>Agaricomycetes</taxon>
        <taxon>Agaricomycetidae</taxon>
        <taxon>Agaricales</taxon>
        <taxon>Marasmiineae</taxon>
        <taxon>Omphalotaceae</taxon>
        <taxon>Rhodocollybia</taxon>
    </lineage>
</organism>
<reference evidence="2" key="1">
    <citation type="submission" date="2020-11" db="EMBL/GenBank/DDBJ databases">
        <authorList>
            <consortium name="DOE Joint Genome Institute"/>
            <person name="Ahrendt S."/>
            <person name="Riley R."/>
            <person name="Andreopoulos W."/>
            <person name="Labutti K."/>
            <person name="Pangilinan J."/>
            <person name="Ruiz-Duenas F.J."/>
            <person name="Barrasa J.M."/>
            <person name="Sanchez-Garcia M."/>
            <person name="Camarero S."/>
            <person name="Miyauchi S."/>
            <person name="Serrano A."/>
            <person name="Linde D."/>
            <person name="Babiker R."/>
            <person name="Drula E."/>
            <person name="Ayuso-Fernandez I."/>
            <person name="Pacheco R."/>
            <person name="Padilla G."/>
            <person name="Ferreira P."/>
            <person name="Barriuso J."/>
            <person name="Kellner H."/>
            <person name="Castanera R."/>
            <person name="Alfaro M."/>
            <person name="Ramirez L."/>
            <person name="Pisabarro A.G."/>
            <person name="Kuo A."/>
            <person name="Tritt A."/>
            <person name="Lipzen A."/>
            <person name="He G."/>
            <person name="Yan M."/>
            <person name="Ng V."/>
            <person name="Cullen D."/>
            <person name="Martin F."/>
            <person name="Rosso M.-N."/>
            <person name="Henrissat B."/>
            <person name="Hibbett D."/>
            <person name="Martinez A.T."/>
            <person name="Grigoriev I.V."/>
        </authorList>
    </citation>
    <scope>NUCLEOTIDE SEQUENCE</scope>
    <source>
        <strain evidence="2">AH 40177</strain>
    </source>
</reference>
<feature type="compositionally biased region" description="Polar residues" evidence="1">
    <location>
        <begin position="210"/>
        <end position="219"/>
    </location>
</feature>
<feature type="region of interest" description="Disordered" evidence="1">
    <location>
        <begin position="192"/>
        <end position="225"/>
    </location>
</feature>
<evidence type="ECO:0000313" key="2">
    <source>
        <dbReference type="EMBL" id="KAF9072072.1"/>
    </source>
</evidence>
<accession>A0A9P5Q0Y2</accession>
<name>A0A9P5Q0Y2_9AGAR</name>
<sequence>MNYPVKRGPNVCCYTAQYSERMPVAYDEPLERFSEIFHLESLIIGTSSKLGWYLRPVAHKYVAENCRPSSSSRGNSVFGSSWNITRVQNTTISIVFPLRIQLHIFNRRIRDWVVQSYGLEFSSGRRREIPAGIITFTASYAFNTSPITTTPTTKPKWNQATKGTKGADRTDNAIRSMLLLRSSHIQLHIPPRYTTSRHETGPMNEGTADASRTTLSSGTRDAETFDSENGGLGWYHY</sequence>
<protein>
    <submittedName>
        <fullName evidence="2">Uncharacterized protein</fullName>
    </submittedName>
</protein>
<dbReference type="Proteomes" id="UP000772434">
    <property type="component" value="Unassembled WGS sequence"/>
</dbReference>
<proteinExistence type="predicted"/>
<keyword evidence="3" id="KW-1185">Reference proteome</keyword>
<gene>
    <name evidence="2" type="ORF">BDP27DRAFT_1401055</name>
</gene>
<dbReference type="EMBL" id="JADNRY010000027">
    <property type="protein sequence ID" value="KAF9072072.1"/>
    <property type="molecule type" value="Genomic_DNA"/>
</dbReference>
<evidence type="ECO:0000313" key="3">
    <source>
        <dbReference type="Proteomes" id="UP000772434"/>
    </source>
</evidence>